<dbReference type="InterPro" id="IPR011042">
    <property type="entry name" value="6-blade_b-propeller_TolB-like"/>
</dbReference>
<dbReference type="PANTHER" id="PTHR35580">
    <property type="entry name" value="CELL SURFACE GLYCOPROTEIN (S-LAYER PROTEIN)-LIKE PROTEIN"/>
    <property type="match status" value="1"/>
</dbReference>
<dbReference type="SUPFAM" id="SSF63829">
    <property type="entry name" value="Calcium-dependent phosphotriesterase"/>
    <property type="match status" value="1"/>
</dbReference>
<dbReference type="RefSeq" id="WP_193912907.1">
    <property type="nucleotide sequence ID" value="NZ_JADEXS020000001.1"/>
</dbReference>
<dbReference type="Gene3D" id="2.120.10.30">
    <property type="entry name" value="TolB, C-terminal domain"/>
    <property type="match status" value="2"/>
</dbReference>
<reference evidence="1" key="1">
    <citation type="submission" date="2020-10" db="EMBL/GenBank/DDBJ databases">
        <authorList>
            <person name="Castelo-Branco R."/>
            <person name="Eusebio N."/>
            <person name="Adriana R."/>
            <person name="Vieira A."/>
            <person name="Brugerolle De Fraissinette N."/>
            <person name="Rezende De Castro R."/>
            <person name="Schneider M.P."/>
            <person name="Vasconcelos V."/>
            <person name="Leao P.N."/>
        </authorList>
    </citation>
    <scope>NUCLEOTIDE SEQUENCE</scope>
    <source>
        <strain evidence="1">LEGE 12446</strain>
    </source>
</reference>
<proteinExistence type="predicted"/>
<comment type="caution">
    <text evidence="1">The sequence shown here is derived from an EMBL/GenBank/DDBJ whole genome shotgun (WGS) entry which is preliminary data.</text>
</comment>
<sequence>MNRNQQPKCFNALFKSDSLTGILKNEAIAGVLDSLTGILLNNVLTHPINHQTTNNSIRLNFRDYFHLQLFLFASSFIKDQFGAGLQNSILLSPTLPENVRALITNFVVVGTPYSDSEVLAGTSHPDIIAGREGNDVILGVNPGSAHPGRGDFDFFVGDVGKDRFILGDWRNVYYVGKGTKDLASIVDFNPNEDKIQLHGNQSDYVLVNFSELQLSGEGTAIFKKGSRPDIIALIPGISNLNLTGNYFQFVGNAPPPESNFKEVKQFGTVGLDYSFGVSTDNSGNVFLTGATDGNLGGLNAGDRDAWVAKYDGNGNQQWVRQFGTSARDESFGIASDRSGNIFVTGTTFGSLGKANAGIERDVWIAKYDTNGNQKWIQQFGTFGFDNSYKIATDDSGNVYVTTYTRGNLFGDQNQGQNDVWVTKYDTNGNQQWSQQFGTPGFELSFGVTTDHSGNVFATGWIQDNSGRLTADSYDAWITKYDTNGNQQWSKEFGTSVFDWSWDVATDQSGNVYATGLTSGDLGGTNAGSYDAWIAKYDTNGNQKWTKQLGTAGDDNALAIATDMFGNIYLTGATDGNLGGVNAGSDDAWVAKYDANGNQQWITQFGTSNLDKGYDIAVDNLGHVFVTGVTEASLGAKNIGSFDSWVGKLSSTDGGLLSFNPPVVDQQAWL</sequence>
<dbReference type="AlphaFoldDB" id="A0A8J6ZQU1"/>
<dbReference type="InterPro" id="IPR011049">
    <property type="entry name" value="Serralysin-like_metalloprot_C"/>
</dbReference>
<protein>
    <submittedName>
        <fullName evidence="1">SBBP repeat-containing protein</fullName>
    </submittedName>
</protein>
<dbReference type="InterPro" id="IPR010620">
    <property type="entry name" value="SBBP_repeat"/>
</dbReference>
<dbReference type="Pfam" id="PF06739">
    <property type="entry name" value="SBBP"/>
    <property type="match status" value="4"/>
</dbReference>
<evidence type="ECO:0000313" key="1">
    <source>
        <dbReference type="EMBL" id="MBE9021068.1"/>
    </source>
</evidence>
<dbReference type="InterPro" id="IPR052918">
    <property type="entry name" value="Motility_Chemotaxis_Reg"/>
</dbReference>
<dbReference type="SUPFAM" id="SSF101898">
    <property type="entry name" value="NHL repeat"/>
    <property type="match status" value="1"/>
</dbReference>
<evidence type="ECO:0000313" key="2">
    <source>
        <dbReference type="Proteomes" id="UP000622533"/>
    </source>
</evidence>
<keyword evidence="2" id="KW-1185">Reference proteome</keyword>
<organism evidence="1 2">
    <name type="scientific">Desmonostoc muscorum LEGE 12446</name>
    <dbReference type="NCBI Taxonomy" id="1828758"/>
    <lineage>
        <taxon>Bacteria</taxon>
        <taxon>Bacillati</taxon>
        <taxon>Cyanobacteriota</taxon>
        <taxon>Cyanophyceae</taxon>
        <taxon>Nostocales</taxon>
        <taxon>Nostocaceae</taxon>
        <taxon>Desmonostoc</taxon>
    </lineage>
</organism>
<dbReference type="EMBL" id="JADEXS010000006">
    <property type="protein sequence ID" value="MBE9021068.1"/>
    <property type="molecule type" value="Genomic_DNA"/>
</dbReference>
<dbReference type="SUPFAM" id="SSF51120">
    <property type="entry name" value="beta-Roll"/>
    <property type="match status" value="1"/>
</dbReference>
<gene>
    <name evidence="1" type="ORF">IQ276_00930</name>
</gene>
<accession>A0A8J6ZQU1</accession>
<name>A0A8J6ZQU1_DESMC</name>
<dbReference type="PANTHER" id="PTHR35580:SF1">
    <property type="entry name" value="PHYTASE-LIKE DOMAIN-CONTAINING PROTEIN"/>
    <property type="match status" value="1"/>
</dbReference>
<dbReference type="Proteomes" id="UP000622533">
    <property type="component" value="Unassembled WGS sequence"/>
</dbReference>